<gene>
    <name evidence="1" type="ORF">CUJ84_Chr003376</name>
</gene>
<name>A0A2K9Z655_RHILE</name>
<dbReference type="Proteomes" id="UP000238523">
    <property type="component" value="Chromosome"/>
</dbReference>
<dbReference type="EMBL" id="CP025012">
    <property type="protein sequence ID" value="AUW43713.1"/>
    <property type="molecule type" value="Genomic_DNA"/>
</dbReference>
<reference evidence="1 2" key="1">
    <citation type="submission" date="2017-11" db="EMBL/GenBank/DDBJ databases">
        <title>Complete genome of Rhizobium leguminosarum Norway, an ineffective micro-symbiont.</title>
        <authorList>
            <person name="Hoffrichter A."/>
            <person name="Liang J."/>
            <person name="Brachmann A."/>
            <person name="Marin M."/>
        </authorList>
    </citation>
    <scope>NUCLEOTIDE SEQUENCE [LARGE SCALE GENOMIC DNA]</scope>
    <source>
        <strain evidence="1 2">Norway</strain>
    </source>
</reference>
<accession>A0A2K9Z655</accession>
<organism evidence="1 2">
    <name type="scientific">Rhizobium leguminosarum</name>
    <dbReference type="NCBI Taxonomy" id="384"/>
    <lineage>
        <taxon>Bacteria</taxon>
        <taxon>Pseudomonadati</taxon>
        <taxon>Pseudomonadota</taxon>
        <taxon>Alphaproteobacteria</taxon>
        <taxon>Hyphomicrobiales</taxon>
        <taxon>Rhizobiaceae</taxon>
        <taxon>Rhizobium/Agrobacterium group</taxon>
        <taxon>Rhizobium</taxon>
    </lineage>
</organism>
<dbReference type="AlphaFoldDB" id="A0A2K9Z655"/>
<evidence type="ECO:0000313" key="2">
    <source>
        <dbReference type="Proteomes" id="UP000238523"/>
    </source>
</evidence>
<protein>
    <submittedName>
        <fullName evidence="1">Uncharacterized protein</fullName>
    </submittedName>
</protein>
<sequence>MTYRRETMARTSVVRTLNTQKIVSLIRSGPARWHGCDCAYHGGIFVAMQHNGRRVFALKNSSEISRDIVPSSPCQGWT</sequence>
<proteinExistence type="predicted"/>
<evidence type="ECO:0000313" key="1">
    <source>
        <dbReference type="EMBL" id="AUW43713.1"/>
    </source>
</evidence>